<dbReference type="InterPro" id="IPR002083">
    <property type="entry name" value="MATH/TRAF_dom"/>
</dbReference>
<dbReference type="PANTHER" id="PTHR46308">
    <property type="entry name" value="MATH (MEPRIN-ASSOCIATED TRAF HOMOLOGY) DOMAIN CONTAINING"/>
    <property type="match status" value="1"/>
</dbReference>
<dbReference type="PANTHER" id="PTHR46308:SF1">
    <property type="entry name" value="MATH DOMAIN-CONTAINING PROTEIN"/>
    <property type="match status" value="1"/>
</dbReference>
<proteinExistence type="predicted"/>
<organism evidence="2 3">
    <name type="scientific">Caenorhabditis tropicalis</name>
    <dbReference type="NCBI Taxonomy" id="1561998"/>
    <lineage>
        <taxon>Eukaryota</taxon>
        <taxon>Metazoa</taxon>
        <taxon>Ecdysozoa</taxon>
        <taxon>Nematoda</taxon>
        <taxon>Chromadorea</taxon>
        <taxon>Rhabditida</taxon>
        <taxon>Rhabditina</taxon>
        <taxon>Rhabditomorpha</taxon>
        <taxon>Rhabditoidea</taxon>
        <taxon>Rhabditidae</taxon>
        <taxon>Peloderinae</taxon>
        <taxon>Caenorhabditis</taxon>
    </lineage>
</organism>
<accession>A0A1I7UTV6</accession>
<evidence type="ECO:0000259" key="1">
    <source>
        <dbReference type="SMART" id="SM00061"/>
    </source>
</evidence>
<dbReference type="CDD" id="cd00121">
    <property type="entry name" value="MATH"/>
    <property type="match status" value="2"/>
</dbReference>
<dbReference type="SMART" id="SM00061">
    <property type="entry name" value="MATH"/>
    <property type="match status" value="2"/>
</dbReference>
<dbReference type="Pfam" id="PF00917">
    <property type="entry name" value="MATH"/>
    <property type="match status" value="2"/>
</dbReference>
<evidence type="ECO:0000313" key="2">
    <source>
        <dbReference type="Proteomes" id="UP000095282"/>
    </source>
</evidence>
<dbReference type="AlphaFoldDB" id="A0A1I7UTV6"/>
<dbReference type="InterPro" id="IPR008974">
    <property type="entry name" value="TRAF-like"/>
</dbReference>
<dbReference type="WBParaSite" id="Csp11.Scaffold630.g19300.t1">
    <property type="protein sequence ID" value="Csp11.Scaffold630.g19300.t1"/>
    <property type="gene ID" value="Csp11.Scaffold630.g19300"/>
</dbReference>
<dbReference type="Gene3D" id="2.60.210.10">
    <property type="entry name" value="Apoptosis, Tumor Necrosis Factor Receptor Associated Protein 2, Chain A"/>
    <property type="match status" value="2"/>
</dbReference>
<protein>
    <submittedName>
        <fullName evidence="3">MATH domain-containing protein</fullName>
    </submittedName>
</protein>
<name>A0A1I7UTV6_9PELO</name>
<dbReference type="eggNOG" id="ENOG502RWBU">
    <property type="taxonomic scope" value="Eukaryota"/>
</dbReference>
<dbReference type="Proteomes" id="UP000095282">
    <property type="component" value="Unplaced"/>
</dbReference>
<feature type="domain" description="MATH" evidence="1">
    <location>
        <begin position="1"/>
        <end position="88"/>
    </location>
</feature>
<feature type="domain" description="MATH" evidence="1">
    <location>
        <begin position="129"/>
        <end position="228"/>
    </location>
</feature>
<sequence>MDKGEEKLSPMEYHFNVPWYLKIEKQKNDELAVWLICMRDCQMPWSVQCAFQIQIIHPSGKTISQNKENVFGLDTCLSECNIMKWEEMKKEYLDGDELTVVVNVNINKMTGIYVDACLQPSLSPQKQFTLKNTFTDVSKMVEGEQKKSSMEYHFNLPWVVEIEHKNDNLAVWLYCKRESDIPWFVQCALQIEIVHPSGKTKSKVETKVFGSKNGSVRGWYHFMKWEKMKKKYLDKDQLTVVVNGTINQIIGIP</sequence>
<reference evidence="3" key="1">
    <citation type="submission" date="2016-11" db="UniProtKB">
        <authorList>
            <consortium name="WormBaseParasite"/>
        </authorList>
    </citation>
    <scope>IDENTIFICATION</scope>
</reference>
<keyword evidence="2" id="KW-1185">Reference proteome</keyword>
<dbReference type="SUPFAM" id="SSF49599">
    <property type="entry name" value="TRAF domain-like"/>
    <property type="match status" value="2"/>
</dbReference>
<evidence type="ECO:0000313" key="3">
    <source>
        <dbReference type="WBParaSite" id="Csp11.Scaffold630.g19300.t1"/>
    </source>
</evidence>
<dbReference type="STRING" id="1561998.A0A1I7UTV6"/>